<sequence>MPPSSVAARSLALALFGVGAAAFAAHGQNVTAFNPYSGVGLPGGASPQSAVQDPPAVTAPAVPPAQVAGPAFNPWALSGAAPVAPQQASPPSGRATEPGASLPAPTGRIASRIVAVPELTTNHSRPRDSQKVSAAEPAPRSPSVAAVTPKASPAAAPKSTPAAPSPKTTAAAAPAPASAPPAAAPAPAPAAPEQKMAALAPQPSPPARVPLTVSLVFTPRSAELSDSSRTELDRLIKSISDQGLRQVELRSFAGNGEPDSRKVSLARALNVRTYLIDKGVKSKIEIGTFSSSDGNERVEIVVPNT</sequence>
<accession>A0ABS6IQ08</accession>
<feature type="domain" description="OmpA-like" evidence="3">
    <location>
        <begin position="217"/>
        <end position="286"/>
    </location>
</feature>
<gene>
    <name evidence="4" type="ORF">KQ910_21910</name>
</gene>
<feature type="region of interest" description="Disordered" evidence="1">
    <location>
        <begin position="39"/>
        <end position="207"/>
    </location>
</feature>
<dbReference type="Proteomes" id="UP000727907">
    <property type="component" value="Unassembled WGS sequence"/>
</dbReference>
<comment type="caution">
    <text evidence="4">The sequence shown here is derived from an EMBL/GenBank/DDBJ whole genome shotgun (WGS) entry which is preliminary data.</text>
</comment>
<keyword evidence="5" id="KW-1185">Reference proteome</keyword>
<feature type="chain" id="PRO_5045678771" evidence="2">
    <location>
        <begin position="25"/>
        <end position="305"/>
    </location>
</feature>
<reference evidence="4 5" key="1">
    <citation type="submission" date="2021-06" db="EMBL/GenBank/DDBJ databases">
        <authorList>
            <person name="Lee D.H."/>
        </authorList>
    </citation>
    <scope>NUCLEOTIDE SEQUENCE [LARGE SCALE GENOMIC DNA]</scope>
    <source>
        <strain evidence="4 5">MMS21-HV4-11</strain>
    </source>
</reference>
<evidence type="ECO:0000256" key="1">
    <source>
        <dbReference type="SAM" id="MobiDB-lite"/>
    </source>
</evidence>
<feature type="signal peptide" evidence="2">
    <location>
        <begin position="1"/>
        <end position="24"/>
    </location>
</feature>
<evidence type="ECO:0000313" key="4">
    <source>
        <dbReference type="EMBL" id="MBU8876445.1"/>
    </source>
</evidence>
<dbReference type="RefSeq" id="WP_216965251.1">
    <property type="nucleotide sequence ID" value="NZ_JAHOPB010000002.1"/>
</dbReference>
<feature type="compositionally biased region" description="Low complexity" evidence="1">
    <location>
        <begin position="50"/>
        <end position="71"/>
    </location>
</feature>
<feature type="compositionally biased region" description="Low complexity" evidence="1">
    <location>
        <begin position="141"/>
        <end position="176"/>
    </location>
</feature>
<dbReference type="Pfam" id="PF00691">
    <property type="entry name" value="OmpA"/>
    <property type="match status" value="1"/>
</dbReference>
<feature type="compositionally biased region" description="Pro residues" evidence="1">
    <location>
        <begin position="177"/>
        <end position="190"/>
    </location>
</feature>
<proteinExistence type="predicted"/>
<protein>
    <submittedName>
        <fullName evidence="4">OmpA family protein</fullName>
    </submittedName>
</protein>
<name>A0ABS6IQ08_9HYPH</name>
<dbReference type="InterPro" id="IPR006665">
    <property type="entry name" value="OmpA-like"/>
</dbReference>
<dbReference type="EMBL" id="JAHOPB010000002">
    <property type="protein sequence ID" value="MBU8876445.1"/>
    <property type="molecule type" value="Genomic_DNA"/>
</dbReference>
<evidence type="ECO:0000259" key="3">
    <source>
        <dbReference type="Pfam" id="PF00691"/>
    </source>
</evidence>
<evidence type="ECO:0000313" key="5">
    <source>
        <dbReference type="Proteomes" id="UP000727907"/>
    </source>
</evidence>
<keyword evidence="2" id="KW-0732">Signal</keyword>
<organism evidence="4 5">
    <name type="scientific">Reyranella humidisoli</name>
    <dbReference type="NCBI Taxonomy" id="2849149"/>
    <lineage>
        <taxon>Bacteria</taxon>
        <taxon>Pseudomonadati</taxon>
        <taxon>Pseudomonadota</taxon>
        <taxon>Alphaproteobacteria</taxon>
        <taxon>Hyphomicrobiales</taxon>
        <taxon>Reyranellaceae</taxon>
        <taxon>Reyranella</taxon>
    </lineage>
</organism>
<feature type="compositionally biased region" description="Low complexity" evidence="1">
    <location>
        <begin position="80"/>
        <end position="92"/>
    </location>
</feature>
<evidence type="ECO:0000256" key="2">
    <source>
        <dbReference type="SAM" id="SignalP"/>
    </source>
</evidence>